<evidence type="ECO:0000313" key="4">
    <source>
        <dbReference type="Proteomes" id="UP000251135"/>
    </source>
</evidence>
<keyword evidence="2" id="KW-0472">Membrane</keyword>
<protein>
    <submittedName>
        <fullName evidence="3">RND transporter</fullName>
    </submittedName>
</protein>
<dbReference type="InterPro" id="IPR003423">
    <property type="entry name" value="OMP_efflux"/>
</dbReference>
<evidence type="ECO:0000256" key="1">
    <source>
        <dbReference type="ARBA" id="ARBA00007613"/>
    </source>
</evidence>
<proteinExistence type="inferred from homology"/>
<reference evidence="3 4" key="1">
    <citation type="submission" date="2017-02" db="EMBL/GenBank/DDBJ databases">
        <title>Arcobacter caeni sp. nov, a new Arcobacter species isolated from reclaimed water.</title>
        <authorList>
            <person name="Figueras M.J."/>
            <person name="Perez-Cataluna A."/>
            <person name="Salas-Masso N."/>
        </authorList>
    </citation>
    <scope>NUCLEOTIDE SEQUENCE [LARGE SCALE GENOMIC DNA]</scope>
    <source>
        <strain evidence="3 4">RW17-10</strain>
    </source>
</reference>
<evidence type="ECO:0000256" key="2">
    <source>
        <dbReference type="RuleBase" id="RU362097"/>
    </source>
</evidence>
<dbReference type="GO" id="GO:0005886">
    <property type="term" value="C:plasma membrane"/>
    <property type="evidence" value="ECO:0007669"/>
    <property type="project" value="UniProtKB-SubCell"/>
</dbReference>
<gene>
    <name evidence="3" type="ORF">B0174_02525</name>
</gene>
<evidence type="ECO:0000313" key="3">
    <source>
        <dbReference type="EMBL" id="PUE65719.1"/>
    </source>
</evidence>
<accession>A0A363D328</accession>
<keyword evidence="2" id="KW-0564">Palmitate</keyword>
<dbReference type="SUPFAM" id="SSF56954">
    <property type="entry name" value="Outer membrane efflux proteins (OEP)"/>
    <property type="match status" value="1"/>
</dbReference>
<dbReference type="NCBIfam" id="TIGR01845">
    <property type="entry name" value="outer_NodT"/>
    <property type="match status" value="1"/>
</dbReference>
<dbReference type="EMBL" id="MUXE01000003">
    <property type="protein sequence ID" value="PUE65719.1"/>
    <property type="molecule type" value="Genomic_DNA"/>
</dbReference>
<dbReference type="OrthoDB" id="9783163at2"/>
<dbReference type="PROSITE" id="PS51257">
    <property type="entry name" value="PROKAR_LIPOPROTEIN"/>
    <property type="match status" value="1"/>
</dbReference>
<dbReference type="Gene3D" id="2.20.200.10">
    <property type="entry name" value="Outer membrane efflux proteins (OEP)"/>
    <property type="match status" value="1"/>
</dbReference>
<sequence>MIKTNISITLALVLFTGCFSLKPELEPLDSKVIPLEWKNPIDTKNQDNLTQTKPVWEDFVQNKTLKEVVSLAVKNNKDLKIALLNIESARATYRISKAEDFPKISANGALTNSKSINSSNGTTISHNYSATIGASYEIDLFGKIKNLNESALQSYLSTQFAANATKVSLVSETINAWFTLATHTEQLRLSNETVQNLQKAYELTQKRFAAGVISQADVLDAKGSLNEAQINVISYSTMIEQDKNALELLIAQPLSAELLPKEFNNYENWLLLVKAGISSNILLGRPDIIEAEHNLKAKNANIGVARAAFFPSISLTANTGIASKSLSSLFDGGAQNIWSFSPNISLPIFNAGENSANLDYTYAQRDIALSQYEKTIQTAFKEVSDALATRATINEQIIKQKELVDTVSKRYDLALKAYKVGTGSYLNVLISQRTLYSAQQILISKYQEDLTNRVSLYSALGGNENVQETQKVSEK</sequence>
<dbReference type="PANTHER" id="PTHR30203:SF32">
    <property type="entry name" value="CATION EFFLUX SYSTEM PROTEIN CUSC"/>
    <property type="match status" value="1"/>
</dbReference>
<dbReference type="GO" id="GO:0015562">
    <property type="term" value="F:efflux transmembrane transporter activity"/>
    <property type="evidence" value="ECO:0007669"/>
    <property type="project" value="InterPro"/>
</dbReference>
<dbReference type="Gene3D" id="1.20.1600.10">
    <property type="entry name" value="Outer membrane efflux proteins (OEP)"/>
    <property type="match status" value="1"/>
</dbReference>
<dbReference type="Proteomes" id="UP000251135">
    <property type="component" value="Unassembled WGS sequence"/>
</dbReference>
<comment type="subcellular location">
    <subcellularLocation>
        <location evidence="2">Cell membrane</location>
        <topology evidence="2">Lipid-anchor</topology>
    </subcellularLocation>
</comment>
<dbReference type="Pfam" id="PF02321">
    <property type="entry name" value="OEP"/>
    <property type="match status" value="2"/>
</dbReference>
<comment type="caution">
    <text evidence="3">The sequence shown here is derived from an EMBL/GenBank/DDBJ whole genome shotgun (WGS) entry which is preliminary data.</text>
</comment>
<keyword evidence="2" id="KW-0812">Transmembrane</keyword>
<keyword evidence="2" id="KW-1134">Transmembrane beta strand</keyword>
<name>A0A363D328_9BACT</name>
<dbReference type="InterPro" id="IPR010131">
    <property type="entry name" value="MdtP/NodT-like"/>
</dbReference>
<keyword evidence="2" id="KW-0449">Lipoprotein</keyword>
<dbReference type="PANTHER" id="PTHR30203">
    <property type="entry name" value="OUTER MEMBRANE CATION EFFLUX PROTEIN"/>
    <property type="match status" value="1"/>
</dbReference>
<organism evidence="3 4">
    <name type="scientific">Arcobacter caeni</name>
    <dbReference type="NCBI Taxonomy" id="1912877"/>
    <lineage>
        <taxon>Bacteria</taxon>
        <taxon>Pseudomonadati</taxon>
        <taxon>Campylobacterota</taxon>
        <taxon>Epsilonproteobacteria</taxon>
        <taxon>Campylobacterales</taxon>
        <taxon>Arcobacteraceae</taxon>
        <taxon>Arcobacter</taxon>
    </lineage>
</organism>
<dbReference type="AlphaFoldDB" id="A0A363D328"/>
<dbReference type="RefSeq" id="WP_108558079.1">
    <property type="nucleotide sequence ID" value="NZ_MUXE01000003.1"/>
</dbReference>
<keyword evidence="4" id="KW-1185">Reference proteome</keyword>
<comment type="similarity">
    <text evidence="1 2">Belongs to the outer membrane factor (OMF) (TC 1.B.17) family.</text>
</comment>